<evidence type="ECO:0000313" key="5">
    <source>
        <dbReference type="Proteomes" id="UP000077266"/>
    </source>
</evidence>
<dbReference type="STRING" id="1314781.A0A165NLS5"/>
<feature type="transmembrane region" description="Helical" evidence="2">
    <location>
        <begin position="20"/>
        <end position="41"/>
    </location>
</feature>
<reference evidence="4 5" key="1">
    <citation type="journal article" date="2016" name="Mol. Biol. Evol.">
        <title>Comparative Genomics of Early-Diverging Mushroom-Forming Fungi Provides Insights into the Origins of Lignocellulose Decay Capabilities.</title>
        <authorList>
            <person name="Nagy L.G."/>
            <person name="Riley R."/>
            <person name="Tritt A."/>
            <person name="Adam C."/>
            <person name="Daum C."/>
            <person name="Floudas D."/>
            <person name="Sun H."/>
            <person name="Yadav J.S."/>
            <person name="Pangilinan J."/>
            <person name="Larsson K.H."/>
            <person name="Matsuura K."/>
            <person name="Barry K."/>
            <person name="Labutti K."/>
            <person name="Kuo R."/>
            <person name="Ohm R.A."/>
            <person name="Bhattacharya S.S."/>
            <person name="Shirouzu T."/>
            <person name="Yoshinaga Y."/>
            <person name="Martin F.M."/>
            <person name="Grigoriev I.V."/>
            <person name="Hibbett D.S."/>
        </authorList>
    </citation>
    <scope>NUCLEOTIDE SEQUENCE [LARGE SCALE GENOMIC DNA]</scope>
    <source>
        <strain evidence="4 5">HHB12029</strain>
    </source>
</reference>
<dbReference type="EMBL" id="KV425897">
    <property type="protein sequence ID" value="KZW00921.1"/>
    <property type="molecule type" value="Genomic_DNA"/>
</dbReference>
<feature type="transmembrane region" description="Helical" evidence="2">
    <location>
        <begin position="159"/>
        <end position="187"/>
    </location>
</feature>
<feature type="domain" description="DUF6533" evidence="3">
    <location>
        <begin position="27"/>
        <end position="72"/>
    </location>
</feature>
<proteinExistence type="predicted"/>
<sequence length="663" mass="72954">MPLALPTADNPLAPFLPMLWHFRASMYLTVAGTVIFMYDWIITFGDEFEHIWKGRFNTVKALYLFNRVVTPLVLAFDLYDKGGLARNLTPTVCVSLFLVRCLTLCSFVKCHYKSTGGEPYSPSPQFTASPLQALRHFRAKAHAGIVALRVWTLYGRSRLVLFVFILLFSAYFGATAVVWGLAAAEISETIYPSPLLVNLCYTVIPPWMWYLWLPSIVFECVIFLLTVYKAWQHWQTDINTPILTVLYRDGFVYFFVISCLSLVNLFIWLWAPPSLALLFKYFSLPAVNVVAFRLVLDLRDAGLQARQTGMGPTIRSTNKSDPVHISFDHFELAPRGQSLNRARSNKNRTPAVSVDFLSFHGSDDAVDAVEEGRSVSLEHEMVKSGKYQYVADDENIYDTIKSYKQSREEEPRSAGGYVELSRNAMLPVQSPISPDHGERSPLMQSTSSPVGMRPPGTLSPTSPSSLRIPAELLDAIAAVSVQPPSAGVAGDEPAASTSGHQQSFPSRSVPISGPAASPLFGTFPRFRTDSHASRSSAGAVAFVPGSSSIRSGLGDSIRSYDPSSEAFEHTLPRADRPLMGGSLRDSSSSNAYMGWSGERMSGQLSAEHIASSPLRTRTTSFGVPQSVEHLHPTGSTTGHSRPSVDGHTPQPTTHTYEPQPGRF</sequence>
<feature type="transmembrane region" description="Helical" evidence="2">
    <location>
        <begin position="251"/>
        <end position="271"/>
    </location>
</feature>
<name>A0A165NLS5_EXIGL</name>
<dbReference type="InParanoid" id="A0A165NLS5"/>
<dbReference type="Pfam" id="PF20151">
    <property type="entry name" value="DUF6533"/>
    <property type="match status" value="1"/>
</dbReference>
<feature type="region of interest" description="Disordered" evidence="1">
    <location>
        <begin position="617"/>
        <end position="663"/>
    </location>
</feature>
<feature type="region of interest" description="Disordered" evidence="1">
    <location>
        <begin position="484"/>
        <end position="511"/>
    </location>
</feature>
<gene>
    <name evidence="4" type="ORF">EXIGLDRAFT_761215</name>
</gene>
<keyword evidence="2" id="KW-0472">Membrane</keyword>
<accession>A0A165NLS5</accession>
<evidence type="ECO:0000313" key="4">
    <source>
        <dbReference type="EMBL" id="KZW00921.1"/>
    </source>
</evidence>
<evidence type="ECO:0000256" key="1">
    <source>
        <dbReference type="SAM" id="MobiDB-lite"/>
    </source>
</evidence>
<keyword evidence="2" id="KW-0812">Transmembrane</keyword>
<dbReference type="InterPro" id="IPR045340">
    <property type="entry name" value="DUF6533"/>
</dbReference>
<feature type="transmembrane region" description="Helical" evidence="2">
    <location>
        <begin position="207"/>
        <end position="231"/>
    </location>
</feature>
<feature type="region of interest" description="Disordered" evidence="1">
    <location>
        <begin position="428"/>
        <end position="465"/>
    </location>
</feature>
<dbReference type="Proteomes" id="UP000077266">
    <property type="component" value="Unassembled WGS sequence"/>
</dbReference>
<feature type="compositionally biased region" description="Low complexity" evidence="1">
    <location>
        <begin position="454"/>
        <end position="465"/>
    </location>
</feature>
<evidence type="ECO:0000259" key="3">
    <source>
        <dbReference type="Pfam" id="PF20151"/>
    </source>
</evidence>
<evidence type="ECO:0000256" key="2">
    <source>
        <dbReference type="SAM" id="Phobius"/>
    </source>
</evidence>
<dbReference type="OrthoDB" id="3354157at2759"/>
<organism evidence="4 5">
    <name type="scientific">Exidia glandulosa HHB12029</name>
    <dbReference type="NCBI Taxonomy" id="1314781"/>
    <lineage>
        <taxon>Eukaryota</taxon>
        <taxon>Fungi</taxon>
        <taxon>Dikarya</taxon>
        <taxon>Basidiomycota</taxon>
        <taxon>Agaricomycotina</taxon>
        <taxon>Agaricomycetes</taxon>
        <taxon>Auriculariales</taxon>
        <taxon>Exidiaceae</taxon>
        <taxon>Exidia</taxon>
    </lineage>
</organism>
<protein>
    <recommendedName>
        <fullName evidence="3">DUF6533 domain-containing protein</fullName>
    </recommendedName>
</protein>
<keyword evidence="5" id="KW-1185">Reference proteome</keyword>
<dbReference type="AlphaFoldDB" id="A0A165NLS5"/>
<feature type="compositionally biased region" description="Polar residues" evidence="1">
    <location>
        <begin position="495"/>
        <end position="506"/>
    </location>
</feature>
<keyword evidence="2" id="KW-1133">Transmembrane helix</keyword>